<dbReference type="InterPro" id="IPR011642">
    <property type="entry name" value="Gate_dom"/>
</dbReference>
<feature type="transmembrane region" description="Helical" evidence="1">
    <location>
        <begin position="382"/>
        <end position="399"/>
    </location>
</feature>
<dbReference type="AlphaFoldDB" id="A0A364K753"/>
<feature type="transmembrane region" description="Helical" evidence="1">
    <location>
        <begin position="255"/>
        <end position="275"/>
    </location>
</feature>
<name>A0A364K753_9BACL</name>
<dbReference type="InterPro" id="IPR014226">
    <property type="entry name" value="Spore_IM_YlbJ"/>
</dbReference>
<protein>
    <submittedName>
        <fullName evidence="3">Sporulation integral membrane protein YlbJ</fullName>
    </submittedName>
</protein>
<proteinExistence type="predicted"/>
<feature type="domain" description="Nucleoside transporter/FeoB GTPase Gate" evidence="2">
    <location>
        <begin position="227"/>
        <end position="293"/>
    </location>
</feature>
<gene>
    <name evidence="3" type="primary">ylbJ</name>
    <name evidence="3" type="ORF">DL897_03830</name>
</gene>
<feature type="transmembrane region" description="Helical" evidence="1">
    <location>
        <begin position="89"/>
        <end position="107"/>
    </location>
</feature>
<feature type="transmembrane region" description="Helical" evidence="1">
    <location>
        <begin position="127"/>
        <end position="148"/>
    </location>
</feature>
<dbReference type="Proteomes" id="UP000251213">
    <property type="component" value="Unassembled WGS sequence"/>
</dbReference>
<keyword evidence="4" id="KW-1185">Reference proteome</keyword>
<dbReference type="Pfam" id="PF07670">
    <property type="entry name" value="Gate"/>
    <property type="match status" value="2"/>
</dbReference>
<feature type="transmembrane region" description="Helical" evidence="1">
    <location>
        <begin position="155"/>
        <end position="174"/>
    </location>
</feature>
<keyword evidence="1" id="KW-1133">Transmembrane helix</keyword>
<keyword evidence="1" id="KW-0472">Membrane</keyword>
<dbReference type="OrthoDB" id="1645614at2"/>
<evidence type="ECO:0000313" key="3">
    <source>
        <dbReference type="EMBL" id="RAL26139.1"/>
    </source>
</evidence>
<accession>A0A364K753</accession>
<dbReference type="EMBL" id="QJKK01000002">
    <property type="protein sequence ID" value="RAL26139.1"/>
    <property type="molecule type" value="Genomic_DNA"/>
</dbReference>
<dbReference type="NCBIfam" id="TIGR02871">
    <property type="entry name" value="spore_ylbJ"/>
    <property type="match status" value="1"/>
</dbReference>
<feature type="transmembrane region" description="Helical" evidence="1">
    <location>
        <begin position="295"/>
        <end position="312"/>
    </location>
</feature>
<evidence type="ECO:0000259" key="2">
    <source>
        <dbReference type="Pfam" id="PF07670"/>
    </source>
</evidence>
<feature type="domain" description="Nucleoside transporter/FeoB GTPase Gate" evidence="2">
    <location>
        <begin position="49"/>
        <end position="140"/>
    </location>
</feature>
<evidence type="ECO:0000313" key="4">
    <source>
        <dbReference type="Proteomes" id="UP000251213"/>
    </source>
</evidence>
<reference evidence="3 4" key="1">
    <citation type="submission" date="2018-06" db="EMBL/GenBank/DDBJ databases">
        <title>Thermoflavimicrobium daqus sp. nov., a thermophilic microbe isolated from Moutai-flavour Daqu.</title>
        <authorList>
            <person name="Wang X."/>
            <person name="Zhou H."/>
        </authorList>
    </citation>
    <scope>NUCLEOTIDE SEQUENCE [LARGE SCALE GENOMIC DNA]</scope>
    <source>
        <strain evidence="3 4">FBKL4.011</strain>
    </source>
</reference>
<organism evidence="3 4">
    <name type="scientific">Thermoflavimicrobium daqui</name>
    <dbReference type="NCBI Taxonomy" id="2137476"/>
    <lineage>
        <taxon>Bacteria</taxon>
        <taxon>Bacillati</taxon>
        <taxon>Bacillota</taxon>
        <taxon>Bacilli</taxon>
        <taxon>Bacillales</taxon>
        <taxon>Thermoactinomycetaceae</taxon>
        <taxon>Thermoflavimicrobium</taxon>
    </lineage>
</organism>
<feature type="transmembrane region" description="Helical" evidence="1">
    <location>
        <begin position="222"/>
        <end position="243"/>
    </location>
</feature>
<evidence type="ECO:0000256" key="1">
    <source>
        <dbReference type="SAM" id="Phobius"/>
    </source>
</evidence>
<feature type="transmembrane region" description="Helical" evidence="1">
    <location>
        <begin position="12"/>
        <end position="31"/>
    </location>
</feature>
<reference evidence="3 4" key="2">
    <citation type="submission" date="2018-06" db="EMBL/GenBank/DDBJ databases">
        <authorList>
            <person name="Zhirakovskaya E."/>
        </authorList>
    </citation>
    <scope>NUCLEOTIDE SEQUENCE [LARGE SCALE GENOMIC DNA]</scope>
    <source>
        <strain evidence="3 4">FBKL4.011</strain>
    </source>
</reference>
<keyword evidence="1" id="KW-0812">Transmembrane</keyword>
<feature type="transmembrane region" description="Helical" evidence="1">
    <location>
        <begin position="333"/>
        <end position="351"/>
    </location>
</feature>
<feature type="transmembrane region" description="Helical" evidence="1">
    <location>
        <begin position="51"/>
        <end position="77"/>
    </location>
</feature>
<comment type="caution">
    <text evidence="3">The sequence shown here is derived from an EMBL/GenBank/DDBJ whole genome shotgun (WGS) entry which is preliminary data.</text>
</comment>
<sequence>MSMVPRLLHRRLQSIVLAFTALFLGAILIMYPEQAFLSSLRGLRIWWEVVFPALLPFFIVAEVMMSFGVVHFIGILLEPFMRPVFRVPGVGAFVMVVGLISGNPMGAKLTARLREQKLISRAEGERLVSFTSTTGPLFIFGAVGVGFFESTSVGLVLALAHYGSSILVGLLMRFHESQAPPTPTQKEKSEFLIVRALKEMHRARVKDGRPLGQLLGESVTSAVQTLLLIGGFIMMFSVLVYLMNHIGLLHFISDAVAHLFTWLQLPYQLSVPFLAGVFEITIGSQMVSESPSHIPLVYQLVIVSLFFGWNGLSIQAQIASILSRTDIRYLPYFFARILHGLLAGIITLLIWDPLKPYLSRLPHDLPTFANPSIYQLWGFEEILQSFTIICLIFWIGFLLRNTRKRFIR</sequence>